<feature type="transmembrane region" description="Helical" evidence="2">
    <location>
        <begin position="140"/>
        <end position="156"/>
    </location>
</feature>
<feature type="transmembrane region" description="Helical" evidence="2">
    <location>
        <begin position="193"/>
        <end position="223"/>
    </location>
</feature>
<keyword evidence="4" id="KW-1185">Reference proteome</keyword>
<accession>A0ABS4TB62</accession>
<reference evidence="3 4" key="1">
    <citation type="submission" date="2021-03" db="EMBL/GenBank/DDBJ databases">
        <title>Sequencing the genomes of 1000 actinobacteria strains.</title>
        <authorList>
            <person name="Klenk H.-P."/>
        </authorList>
    </citation>
    <scope>NUCLEOTIDE SEQUENCE [LARGE SCALE GENOMIC DNA]</scope>
    <source>
        <strain evidence="3 4">DSM 46670</strain>
    </source>
</reference>
<proteinExistence type="predicted"/>
<feature type="transmembrane region" description="Helical" evidence="2">
    <location>
        <begin position="23"/>
        <end position="42"/>
    </location>
</feature>
<evidence type="ECO:0000256" key="2">
    <source>
        <dbReference type="SAM" id="Phobius"/>
    </source>
</evidence>
<feature type="transmembrane region" description="Helical" evidence="2">
    <location>
        <begin position="112"/>
        <end position="134"/>
    </location>
</feature>
<feature type="transmembrane region" description="Helical" evidence="2">
    <location>
        <begin position="389"/>
        <end position="409"/>
    </location>
</feature>
<keyword evidence="2" id="KW-1133">Transmembrane helix</keyword>
<comment type="caution">
    <text evidence="3">The sequence shown here is derived from an EMBL/GenBank/DDBJ whole genome shotgun (WGS) entry which is preliminary data.</text>
</comment>
<evidence type="ECO:0000256" key="1">
    <source>
        <dbReference type="SAM" id="MobiDB-lite"/>
    </source>
</evidence>
<keyword evidence="2" id="KW-0472">Membrane</keyword>
<protein>
    <submittedName>
        <fullName evidence="3">MFS family permease</fullName>
    </submittedName>
</protein>
<feature type="region of interest" description="Disordered" evidence="1">
    <location>
        <begin position="734"/>
        <end position="764"/>
    </location>
</feature>
<feature type="transmembrane region" description="Helical" evidence="2">
    <location>
        <begin position="84"/>
        <end position="105"/>
    </location>
</feature>
<sequence>MSSTGNAEFNGHGEGARSRLKRLLPVAVMLALVGLAAALPMIRNTIFYYWDDTAGATVPVWRRIGAAVLDGRLPIMEPDMWRGGAFAAEASTGIFNPVMVLLAVATYPIDNMALAITIAKIFFLLVMALGSYLLARAYGVRPWLAAGMGLAVPLATQTFYWDASSWMYSLMATAFIPWVWWTMHRAVHSGGSWLWVIIAGYLCVSLGNPYGLLAVGVIVLGFVVESWVTRKRDRILGLFVSGGAIGLLSVPVFLPLLLSSSVGFRAESETWNDEFLSPNLSSLLGLSTPTAQPWVSSFGTSHLFIPALYLAWFVLPVLPWLRWRMLRQRWQSMITVFVVGAVYLLLVLGPSQIWMFRWPLRLVTNLWFPVLLIWFVLANAGLERTKVKMRAAISLAVIFLGGWVAWADVPDNRDQIIAGCVVVAVLVALLVWRGMASKSGVAVLMAGSVAVLGVQLAYFPAMAGVTNYQFPTSQQLLKDRFKKYEGVTVQVASTTSLTGKQLLPNVAYKDVLFGSMYSVAGVSSPTDYSGIGFTKLDNKLCMIYQGSVCPDAWTALWKPVDGYTAPLADLMRAQTVVVQNNMVDTRKDPAPAGWRRDRSAEATGLTTVYKRIDPLPFNGTVSQASVGTQVAESVKTSTVGERTTFTRSNGNANGAVTFARLNWPGYTATVNGQPATIRTNAVGLIVVDLPKGVTSGTIELDFTMPGTGIAFVSVGIGLLLTIGLIGFSAYSRRRRPQDNGEPDLDTSQLAELEVPDTVSVSRES</sequence>
<feature type="transmembrane region" description="Helical" evidence="2">
    <location>
        <begin position="163"/>
        <end position="181"/>
    </location>
</feature>
<feature type="transmembrane region" description="Helical" evidence="2">
    <location>
        <begin position="303"/>
        <end position="321"/>
    </location>
</feature>
<name>A0ABS4TB62_9PSEU</name>
<evidence type="ECO:0000313" key="4">
    <source>
        <dbReference type="Proteomes" id="UP001519332"/>
    </source>
</evidence>
<feature type="transmembrane region" description="Helical" evidence="2">
    <location>
        <begin position="366"/>
        <end position="382"/>
    </location>
</feature>
<evidence type="ECO:0000313" key="3">
    <source>
        <dbReference type="EMBL" id="MBP2321655.1"/>
    </source>
</evidence>
<dbReference type="EMBL" id="JAGINW010000001">
    <property type="protein sequence ID" value="MBP2321655.1"/>
    <property type="molecule type" value="Genomic_DNA"/>
</dbReference>
<feature type="transmembrane region" description="Helical" evidence="2">
    <location>
        <begin position="708"/>
        <end position="730"/>
    </location>
</feature>
<feature type="transmembrane region" description="Helical" evidence="2">
    <location>
        <begin position="333"/>
        <end position="354"/>
    </location>
</feature>
<feature type="transmembrane region" description="Helical" evidence="2">
    <location>
        <begin position="235"/>
        <end position="258"/>
    </location>
</feature>
<feature type="transmembrane region" description="Helical" evidence="2">
    <location>
        <begin position="415"/>
        <end position="432"/>
    </location>
</feature>
<keyword evidence="2" id="KW-0812">Transmembrane</keyword>
<dbReference type="RefSeq" id="WP_209636650.1">
    <property type="nucleotide sequence ID" value="NZ_JAGINW010000001.1"/>
</dbReference>
<organism evidence="3 4">
    <name type="scientific">Kibdelosporangium banguiense</name>
    <dbReference type="NCBI Taxonomy" id="1365924"/>
    <lineage>
        <taxon>Bacteria</taxon>
        <taxon>Bacillati</taxon>
        <taxon>Actinomycetota</taxon>
        <taxon>Actinomycetes</taxon>
        <taxon>Pseudonocardiales</taxon>
        <taxon>Pseudonocardiaceae</taxon>
        <taxon>Kibdelosporangium</taxon>
    </lineage>
</organism>
<feature type="transmembrane region" description="Helical" evidence="2">
    <location>
        <begin position="439"/>
        <end position="459"/>
    </location>
</feature>
<dbReference type="Proteomes" id="UP001519332">
    <property type="component" value="Unassembled WGS sequence"/>
</dbReference>
<gene>
    <name evidence="3" type="ORF">JOF56_002040</name>
</gene>